<dbReference type="Ensembl" id="ENSOMYT00000082842.2">
    <property type="protein sequence ID" value="ENSOMYP00000076113.2"/>
    <property type="gene ID" value="ENSOMYG00000060407.1"/>
</dbReference>
<dbReference type="AlphaFoldDB" id="A0A8C7W875"/>
<evidence type="ECO:0000313" key="4">
    <source>
        <dbReference type="Proteomes" id="UP000694395"/>
    </source>
</evidence>
<protein>
    <recommendedName>
        <fullName evidence="2">CARD domain-containing protein</fullName>
    </recommendedName>
</protein>
<feature type="domain" description="CARD" evidence="2">
    <location>
        <begin position="224"/>
        <end position="306"/>
    </location>
</feature>
<dbReference type="PANTHER" id="PTHR47308:SF1">
    <property type="entry name" value="NUCLEAR GTPASE SLIP-GC"/>
    <property type="match status" value="1"/>
</dbReference>
<dbReference type="Pfam" id="PF24564">
    <property type="entry name" value="DUF7605"/>
    <property type="match status" value="1"/>
</dbReference>
<reference evidence="3" key="3">
    <citation type="submission" date="2025-09" db="UniProtKB">
        <authorList>
            <consortium name="Ensembl"/>
        </authorList>
    </citation>
    <scope>IDENTIFICATION</scope>
</reference>
<dbReference type="InterPro" id="IPR011029">
    <property type="entry name" value="DEATH-like_dom_sf"/>
</dbReference>
<proteinExistence type="predicted"/>
<dbReference type="GO" id="GO:0003924">
    <property type="term" value="F:GTPase activity"/>
    <property type="evidence" value="ECO:0007669"/>
    <property type="project" value="TreeGrafter"/>
</dbReference>
<evidence type="ECO:0000256" key="1">
    <source>
        <dbReference type="SAM" id="MobiDB-lite"/>
    </source>
</evidence>
<dbReference type="InterPro" id="IPR053082">
    <property type="entry name" value="Nuclear_GTPase_SLIP-GC"/>
</dbReference>
<dbReference type="InterPro" id="IPR001315">
    <property type="entry name" value="CARD"/>
</dbReference>
<dbReference type="GeneTree" id="ENSGT00990000203949"/>
<dbReference type="Pfam" id="PF00619">
    <property type="entry name" value="CARD"/>
    <property type="match status" value="1"/>
</dbReference>
<reference evidence="3" key="1">
    <citation type="submission" date="2020-07" db="EMBL/GenBank/DDBJ databases">
        <title>A long reads based de novo assembly of the rainbow trout Arlee double haploid line genome.</title>
        <authorList>
            <person name="Gao G."/>
            <person name="Palti Y."/>
        </authorList>
    </citation>
    <scope>NUCLEOTIDE SEQUENCE [LARGE SCALE GENOMIC DNA]</scope>
</reference>
<accession>A0A8C7W875</accession>
<dbReference type="SUPFAM" id="SSF47986">
    <property type="entry name" value="DEATH domain"/>
    <property type="match status" value="1"/>
</dbReference>
<feature type="region of interest" description="Disordered" evidence="1">
    <location>
        <begin position="168"/>
        <end position="214"/>
    </location>
</feature>
<organism evidence="3 4">
    <name type="scientific">Oncorhynchus mykiss</name>
    <name type="common">Rainbow trout</name>
    <name type="synonym">Salmo gairdneri</name>
    <dbReference type="NCBI Taxonomy" id="8022"/>
    <lineage>
        <taxon>Eukaryota</taxon>
        <taxon>Metazoa</taxon>
        <taxon>Chordata</taxon>
        <taxon>Craniata</taxon>
        <taxon>Vertebrata</taxon>
        <taxon>Euteleostomi</taxon>
        <taxon>Actinopterygii</taxon>
        <taxon>Neopterygii</taxon>
        <taxon>Teleostei</taxon>
        <taxon>Protacanthopterygii</taxon>
        <taxon>Salmoniformes</taxon>
        <taxon>Salmonidae</taxon>
        <taxon>Salmoninae</taxon>
        <taxon>Oncorhynchus</taxon>
    </lineage>
</organism>
<dbReference type="InterPro" id="IPR056024">
    <property type="entry name" value="DUF7605"/>
</dbReference>
<dbReference type="PANTHER" id="PTHR47308">
    <property type="entry name" value="NUCLEAR GTPASE SLIP-GC"/>
    <property type="match status" value="1"/>
</dbReference>
<evidence type="ECO:0000313" key="3">
    <source>
        <dbReference type="Ensembl" id="ENSOMYP00000076113.2"/>
    </source>
</evidence>
<sequence length="306" mass="34808">MVIIMSSRKSQKSISAKIDNFSILLESYDEETMFPRLAFLKTEEHKLKADLKNEIVQRKKTIYSSLTKSIMTSMLPSYIEASDVHGKGSLKRMQDILESHIESSKSTMFHDAKGKMLTLLAKLREHIVQELRSKLKEAVKQSLHNELPLPDISEHYEIVKSAHEKMMSKPITDVEDEKRVPEHSSGKETTSEQVPLRNNRNDEKTKKKKKQKKRAKDVLAGAAFVDKHMSALIKRVTMVMAIADDLLGEDMIQDEMYSIIDVAETSEKKMRVMYKALRSGGPLIKSAFYTALQTNEPNLVNDLASP</sequence>
<reference evidence="3" key="2">
    <citation type="submission" date="2025-08" db="UniProtKB">
        <authorList>
            <consortium name="Ensembl"/>
        </authorList>
    </citation>
    <scope>IDENTIFICATION</scope>
</reference>
<name>A0A8C7W875_ONCMY</name>
<feature type="compositionally biased region" description="Basic and acidic residues" evidence="1">
    <location>
        <begin position="176"/>
        <end position="190"/>
    </location>
</feature>
<dbReference type="PROSITE" id="PS50209">
    <property type="entry name" value="CARD"/>
    <property type="match status" value="1"/>
</dbReference>
<dbReference type="Proteomes" id="UP000694395">
    <property type="component" value="Chromosome 13"/>
</dbReference>
<dbReference type="GO" id="GO:0042981">
    <property type="term" value="P:regulation of apoptotic process"/>
    <property type="evidence" value="ECO:0007669"/>
    <property type="project" value="InterPro"/>
</dbReference>
<keyword evidence="4" id="KW-1185">Reference proteome</keyword>
<dbReference type="Gene3D" id="1.10.533.10">
    <property type="entry name" value="Death Domain, Fas"/>
    <property type="match status" value="1"/>
</dbReference>
<evidence type="ECO:0000259" key="2">
    <source>
        <dbReference type="PROSITE" id="PS50209"/>
    </source>
</evidence>